<dbReference type="EMBL" id="LQCI01000050">
    <property type="protein sequence ID" value="KZB80158.1"/>
    <property type="molecule type" value="Genomic_DNA"/>
</dbReference>
<protein>
    <recommendedName>
        <fullName evidence="5">Mycothiol-dependent maleylpyruvate isomerase metal-binding domain-containing protein</fullName>
    </recommendedName>
</protein>
<dbReference type="Proteomes" id="UP000186883">
    <property type="component" value="Unassembled WGS sequence"/>
</dbReference>
<dbReference type="OrthoDB" id="4453346at2"/>
<dbReference type="EMBL" id="LOBU02000007">
    <property type="protein sequence ID" value="OKA09471.1"/>
    <property type="molecule type" value="Genomic_DNA"/>
</dbReference>
<evidence type="ECO:0000313" key="4">
    <source>
        <dbReference type="Proteomes" id="UP000186883"/>
    </source>
</evidence>
<evidence type="ECO:0000313" key="1">
    <source>
        <dbReference type="EMBL" id="KZB80158.1"/>
    </source>
</evidence>
<name>A0A154M6C0_9PSEU</name>
<comment type="caution">
    <text evidence="1">The sequence shown here is derived from an EMBL/GenBank/DDBJ whole genome shotgun (WGS) entry which is preliminary data.</text>
</comment>
<evidence type="ECO:0000313" key="3">
    <source>
        <dbReference type="Proteomes" id="UP000076321"/>
    </source>
</evidence>
<keyword evidence="4" id="KW-1185">Reference proteome</keyword>
<gene>
    <name evidence="2" type="ORF">ATP06_0208400</name>
    <name evidence="1" type="ORF">AVL48_14150</name>
</gene>
<reference evidence="1 3" key="1">
    <citation type="submission" date="2015-12" db="EMBL/GenBank/DDBJ databases">
        <title>Amycolatopsis regifaucium genome sequencing and assembly.</title>
        <authorList>
            <person name="Mayilraj S."/>
        </authorList>
    </citation>
    <scope>NUCLEOTIDE SEQUENCE [LARGE SCALE GENOMIC DNA]</scope>
    <source>
        <strain evidence="1 3">GY080</strain>
    </source>
</reference>
<evidence type="ECO:0000313" key="2">
    <source>
        <dbReference type="EMBL" id="OKA09471.1"/>
    </source>
</evidence>
<accession>A0A154M6C0</accession>
<proteinExistence type="predicted"/>
<reference evidence="2 4" key="2">
    <citation type="submission" date="2016-11" db="EMBL/GenBank/DDBJ databases">
        <title>Genome sequencing of Amycolatopsis regifaucium.</title>
        <authorList>
            <person name="Mayilraj S."/>
            <person name="Kaur N."/>
        </authorList>
    </citation>
    <scope>NUCLEOTIDE SEQUENCE [LARGE SCALE GENOMIC DNA]</scope>
    <source>
        <strain evidence="2 4">GY080</strain>
    </source>
</reference>
<dbReference type="Proteomes" id="UP000076321">
    <property type="component" value="Unassembled WGS sequence"/>
</dbReference>
<sequence>MTVTPDDLDAATASVADGLRQASGRAWSAAPGTGELTAWRTAEHLGDCLISYAALLLARPSTPRFVCFEAVADRAATPSELLEFVTVGGGILSATLRTVAPDVRAYHPSGRADPEGFAGMGCVEALVHGEDMARGLDVTLDPPREVCARVLTRMFPDVDADGLDPWTALLWATDRIELPARPSRAGWQWRGAPLDDDVARSRAASGE</sequence>
<dbReference type="AlphaFoldDB" id="A0A154M6C0"/>
<dbReference type="RefSeq" id="WP_061981401.1">
    <property type="nucleotide sequence ID" value="NZ_FOPQ01000005.1"/>
</dbReference>
<organism evidence="1 3">
    <name type="scientific">Amycolatopsis regifaucium</name>
    <dbReference type="NCBI Taxonomy" id="546365"/>
    <lineage>
        <taxon>Bacteria</taxon>
        <taxon>Bacillati</taxon>
        <taxon>Actinomycetota</taxon>
        <taxon>Actinomycetes</taxon>
        <taxon>Pseudonocardiales</taxon>
        <taxon>Pseudonocardiaceae</taxon>
        <taxon>Amycolatopsis</taxon>
    </lineage>
</organism>
<evidence type="ECO:0008006" key="5">
    <source>
        <dbReference type="Google" id="ProtNLM"/>
    </source>
</evidence>